<name>A0A371J6X5_9FIRM</name>
<keyword evidence="4 5" id="KW-0472">Membrane</keyword>
<reference evidence="7 8" key="1">
    <citation type="journal article" date="2017" name="Genome Announc.">
        <title>Draft Genome Sequence of Romboutsia weinsteinii sp. nov. Strain CCRI-19649(T) Isolated from Surface Water.</title>
        <authorList>
            <person name="Maheux A.F."/>
            <person name="Boudreau D.K."/>
            <person name="Berube E."/>
            <person name="Boissinot M."/>
            <person name="Cantin P."/>
            <person name="Raymond F."/>
            <person name="Corbeil J."/>
            <person name="Omar R.F."/>
            <person name="Bergeron M.G."/>
        </authorList>
    </citation>
    <scope>NUCLEOTIDE SEQUENCE [LARGE SCALE GENOMIC DNA]</scope>
    <source>
        <strain evidence="7 8">CCRI-19649</strain>
    </source>
</reference>
<evidence type="ECO:0000256" key="4">
    <source>
        <dbReference type="ARBA" id="ARBA00023136"/>
    </source>
</evidence>
<feature type="transmembrane region" description="Helical" evidence="5">
    <location>
        <begin position="12"/>
        <end position="32"/>
    </location>
</feature>
<sequence length="881" mass="97691">MFKKDRETKLILLFVVSIFIIFLAIPTTMLLFKSFQSNKSIGLGNYLEILTSEVFIQSLKNSFLVSSCSALITTLIAFLLSYTVNNTNLNENIKKIITAVATLPMLLPTITYGFAIIYSFGKQGLITKILGFQPFELYGFNGLVLGYSIYTLPISFMLINNTFKYIDKRFAVVSKMMGDNSLKTFYITIFRPLVGTLAAVFIQAFFLSFTDFGIPASVGGSFDVVATTLYNHMLGSIPNFNNGAVIAMVMLIPSIIGIAALNYLEKYNFRYNKISKVELKKNNIRDYGLGFVSMIIILGITSIFVVIFVVPFVKSWPYDVTFTMGNFKNILANSNLTVVYANSLKIAIATAIIGTLIAYGAALVTSRSEIDKKYKSIIESIALVTNTIPGMILGIAFLVSFSGTSLQNTFIIIILSNIIHFFSTPYLMMKNSLSKMNRSWETTAMLMGDSWIKTIIRVVTPNVKGTILEVFSYYFINSMVTISAVIFITGARTMVITTKIKELQHYAKFDEIFVLSLLIFFTNLFAKIIFTRLSKMGSRETKKVGKEGNISMKKLVKSFVGLSLSVTMMAGMIGCSSTGGSDEGKVVIYSNADEEAMKAIKNSLDNNGYENKYIIQSLGTSELGGKLIAEGKNIEADLITMSSYYIDTAQEEQGMFKDLSFDYKTLGENPKYYAPITSQEGSIIVNTKVLEEHNLEAPKSIKDLSDKKYEGLISIPDITGSSTGWLLVQDIISEYGEKEGKEILTKIIENVGPHLESSGSAPIKKLRAGEVGVAFGLRHQAVKDKEEGLPIDYRDPIEGNFELTESVAVINKGDNTNPLAMEMAECIIKNGRSEIMKTYPNALYEGEEVDSNKASAYPKKFSEKLTVDLLKKHQEFSESCK</sequence>
<dbReference type="SUPFAM" id="SSF53850">
    <property type="entry name" value="Periplasmic binding protein-like II"/>
    <property type="match status" value="1"/>
</dbReference>
<feature type="transmembrane region" description="Helical" evidence="5">
    <location>
        <begin position="555"/>
        <end position="573"/>
    </location>
</feature>
<accession>A0A371J6X5</accession>
<protein>
    <submittedName>
        <fullName evidence="7">ABC transporter permease subunit</fullName>
    </submittedName>
</protein>
<feature type="transmembrane region" description="Helical" evidence="5">
    <location>
        <begin position="63"/>
        <end position="84"/>
    </location>
</feature>
<feature type="transmembrane region" description="Helical" evidence="5">
    <location>
        <begin position="410"/>
        <end position="429"/>
    </location>
</feature>
<dbReference type="PANTHER" id="PTHR43496:SF1">
    <property type="entry name" value="POLYGALACTURONAN_RHAMNOGALACTURONAN TRANSPORT SYSTEM PERMEASE PROTEIN YTEP"/>
    <property type="match status" value="1"/>
</dbReference>
<feature type="transmembrane region" description="Helical" evidence="5">
    <location>
        <begin position="346"/>
        <end position="365"/>
    </location>
</feature>
<keyword evidence="2 5" id="KW-0812">Transmembrane</keyword>
<feature type="domain" description="ABC transmembrane type-1" evidence="6">
    <location>
        <begin position="340"/>
        <end position="530"/>
    </location>
</feature>
<dbReference type="SUPFAM" id="SSF161098">
    <property type="entry name" value="MetI-like"/>
    <property type="match status" value="2"/>
</dbReference>
<dbReference type="Gene3D" id="1.10.3720.10">
    <property type="entry name" value="MetI-like"/>
    <property type="match status" value="2"/>
</dbReference>
<evidence type="ECO:0000256" key="2">
    <source>
        <dbReference type="ARBA" id="ARBA00022692"/>
    </source>
</evidence>
<dbReference type="GO" id="GO:0055085">
    <property type="term" value="P:transmembrane transport"/>
    <property type="evidence" value="ECO:0007669"/>
    <property type="project" value="InterPro"/>
</dbReference>
<comment type="caution">
    <text evidence="7">The sequence shown here is derived from an EMBL/GenBank/DDBJ whole genome shotgun (WGS) entry which is preliminary data.</text>
</comment>
<evidence type="ECO:0000259" key="6">
    <source>
        <dbReference type="PROSITE" id="PS50928"/>
    </source>
</evidence>
<dbReference type="PROSITE" id="PS50928">
    <property type="entry name" value="ABC_TM1"/>
    <property type="match status" value="2"/>
</dbReference>
<dbReference type="Proteomes" id="UP000215694">
    <property type="component" value="Unassembled WGS sequence"/>
</dbReference>
<dbReference type="EMBL" id="NOJY02000006">
    <property type="protein sequence ID" value="RDY28485.1"/>
    <property type="molecule type" value="Genomic_DNA"/>
</dbReference>
<feature type="transmembrane region" description="Helical" evidence="5">
    <location>
        <begin position="512"/>
        <end position="534"/>
    </location>
</feature>
<dbReference type="InterPro" id="IPR000515">
    <property type="entry name" value="MetI-like"/>
</dbReference>
<keyword evidence="5" id="KW-0813">Transport</keyword>
<organism evidence="7 8">
    <name type="scientific">Romboutsia weinsteinii</name>
    <dbReference type="NCBI Taxonomy" id="2020949"/>
    <lineage>
        <taxon>Bacteria</taxon>
        <taxon>Bacillati</taxon>
        <taxon>Bacillota</taxon>
        <taxon>Clostridia</taxon>
        <taxon>Peptostreptococcales</taxon>
        <taxon>Peptostreptococcaceae</taxon>
        <taxon>Romboutsia</taxon>
    </lineage>
</organism>
<dbReference type="Pfam" id="PF13343">
    <property type="entry name" value="SBP_bac_6"/>
    <property type="match status" value="1"/>
</dbReference>
<dbReference type="GO" id="GO:0005886">
    <property type="term" value="C:plasma membrane"/>
    <property type="evidence" value="ECO:0007669"/>
    <property type="project" value="UniProtKB-SubCell"/>
</dbReference>
<proteinExistence type="inferred from homology"/>
<evidence type="ECO:0000313" key="7">
    <source>
        <dbReference type="EMBL" id="RDY28485.1"/>
    </source>
</evidence>
<dbReference type="InterPro" id="IPR035906">
    <property type="entry name" value="MetI-like_sf"/>
</dbReference>
<evidence type="ECO:0000256" key="3">
    <source>
        <dbReference type="ARBA" id="ARBA00022989"/>
    </source>
</evidence>
<feature type="transmembrane region" description="Helical" evidence="5">
    <location>
        <begin position="377"/>
        <end position="398"/>
    </location>
</feature>
<feature type="transmembrane region" description="Helical" evidence="5">
    <location>
        <begin position="96"/>
        <end position="120"/>
    </location>
</feature>
<keyword evidence="3 5" id="KW-1133">Transmembrane helix</keyword>
<dbReference type="AlphaFoldDB" id="A0A371J6X5"/>
<feature type="transmembrane region" description="Helical" evidence="5">
    <location>
        <begin position="243"/>
        <end position="264"/>
    </location>
</feature>
<evidence type="ECO:0000256" key="1">
    <source>
        <dbReference type="ARBA" id="ARBA00004141"/>
    </source>
</evidence>
<feature type="transmembrane region" description="Helical" evidence="5">
    <location>
        <begin position="471"/>
        <end position="492"/>
    </location>
</feature>
<feature type="domain" description="ABC transmembrane type-1" evidence="6">
    <location>
        <begin position="59"/>
        <end position="261"/>
    </location>
</feature>
<feature type="transmembrane region" description="Helical" evidence="5">
    <location>
        <begin position="289"/>
        <end position="313"/>
    </location>
</feature>
<evidence type="ECO:0000313" key="8">
    <source>
        <dbReference type="Proteomes" id="UP000215694"/>
    </source>
</evidence>
<gene>
    <name evidence="7" type="ORF">CHL78_004675</name>
</gene>
<dbReference type="PANTHER" id="PTHR43496">
    <property type="entry name" value="PROTEIN LPLB"/>
    <property type="match status" value="1"/>
</dbReference>
<dbReference type="OrthoDB" id="725at2"/>
<feature type="transmembrane region" description="Helical" evidence="5">
    <location>
        <begin position="184"/>
        <end position="206"/>
    </location>
</feature>
<dbReference type="Pfam" id="PF00528">
    <property type="entry name" value="BPD_transp_1"/>
    <property type="match status" value="2"/>
</dbReference>
<dbReference type="Gene3D" id="3.40.190.10">
    <property type="entry name" value="Periplasmic binding protein-like II"/>
    <property type="match status" value="2"/>
</dbReference>
<dbReference type="RefSeq" id="WP_094366403.1">
    <property type="nucleotide sequence ID" value="NZ_NOJY02000006.1"/>
</dbReference>
<keyword evidence="8" id="KW-1185">Reference proteome</keyword>
<comment type="subcellular location">
    <subcellularLocation>
        <location evidence="5">Cell membrane</location>
        <topology evidence="5">Multi-pass membrane protein</topology>
    </subcellularLocation>
    <subcellularLocation>
        <location evidence="1">Membrane</location>
        <topology evidence="1">Multi-pass membrane protein</topology>
    </subcellularLocation>
</comment>
<feature type="transmembrane region" description="Helical" evidence="5">
    <location>
        <begin position="140"/>
        <end position="163"/>
    </location>
</feature>
<comment type="similarity">
    <text evidence="5">Belongs to the binding-protein-dependent transport system permease family.</text>
</comment>
<evidence type="ECO:0000256" key="5">
    <source>
        <dbReference type="RuleBase" id="RU363032"/>
    </source>
</evidence>